<reference evidence="1" key="1">
    <citation type="submission" date="2020-08" db="EMBL/GenBank/DDBJ databases">
        <title>Genome public.</title>
        <authorList>
            <person name="Liu C."/>
            <person name="Sun Q."/>
        </authorList>
    </citation>
    <scope>NUCLEOTIDE SEQUENCE</scope>
    <source>
        <strain evidence="1">BX22</strain>
    </source>
</reference>
<name>A0A923L4S3_9BACI</name>
<accession>A0A923L4S3</accession>
<comment type="caution">
    <text evidence="1">The sequence shown here is derived from an EMBL/GenBank/DDBJ whole genome shotgun (WGS) entry which is preliminary data.</text>
</comment>
<gene>
    <name evidence="1" type="ORF">H8S33_06525</name>
</gene>
<dbReference type="AlphaFoldDB" id="A0A923L4S3"/>
<protein>
    <submittedName>
        <fullName evidence="1">Uncharacterized protein</fullName>
    </submittedName>
</protein>
<dbReference type="EMBL" id="JACOOL010000004">
    <property type="protein sequence ID" value="MBC5636478.1"/>
    <property type="molecule type" value="Genomic_DNA"/>
</dbReference>
<sequence length="56" mass="6318">MIVKQLTEPILLAKTDALNARLPSNHPMKENVNQDARILRAGYNGLKVALFYTLPR</sequence>
<evidence type="ECO:0000313" key="2">
    <source>
        <dbReference type="Proteomes" id="UP000637359"/>
    </source>
</evidence>
<evidence type="ECO:0000313" key="1">
    <source>
        <dbReference type="EMBL" id="MBC5636478.1"/>
    </source>
</evidence>
<proteinExistence type="predicted"/>
<keyword evidence="2" id="KW-1185">Reference proteome</keyword>
<organism evidence="1 2">
    <name type="scientific">Ornithinibacillus hominis</name>
    <dbReference type="NCBI Taxonomy" id="2763055"/>
    <lineage>
        <taxon>Bacteria</taxon>
        <taxon>Bacillati</taxon>
        <taxon>Bacillota</taxon>
        <taxon>Bacilli</taxon>
        <taxon>Bacillales</taxon>
        <taxon>Bacillaceae</taxon>
        <taxon>Ornithinibacillus</taxon>
    </lineage>
</organism>
<dbReference type="RefSeq" id="WP_186869191.1">
    <property type="nucleotide sequence ID" value="NZ_JACOOL010000004.1"/>
</dbReference>
<dbReference type="Proteomes" id="UP000637359">
    <property type="component" value="Unassembled WGS sequence"/>
</dbReference>